<dbReference type="Pfam" id="PF17762">
    <property type="entry name" value="HTH_ParB"/>
    <property type="match status" value="1"/>
</dbReference>
<dbReference type="AlphaFoldDB" id="A0A381V2H8"/>
<dbReference type="NCBIfam" id="TIGR00180">
    <property type="entry name" value="parB_part"/>
    <property type="match status" value="1"/>
</dbReference>
<dbReference type="SUPFAM" id="SSF110849">
    <property type="entry name" value="ParB/Sulfiredoxin"/>
    <property type="match status" value="1"/>
</dbReference>
<dbReference type="InterPro" id="IPR050336">
    <property type="entry name" value="Chromosome_partition/occlusion"/>
</dbReference>
<dbReference type="CDD" id="cd16393">
    <property type="entry name" value="SPO0J_N"/>
    <property type="match status" value="1"/>
</dbReference>
<dbReference type="SMART" id="SM00470">
    <property type="entry name" value="ParB"/>
    <property type="match status" value="1"/>
</dbReference>
<evidence type="ECO:0000256" key="2">
    <source>
        <dbReference type="ARBA" id="ARBA00022829"/>
    </source>
</evidence>
<dbReference type="InterPro" id="IPR041468">
    <property type="entry name" value="HTH_ParB/Spo0J"/>
</dbReference>
<comment type="similarity">
    <text evidence="1">Belongs to the ParB family.</text>
</comment>
<reference evidence="5" key="1">
    <citation type="submission" date="2018-05" db="EMBL/GenBank/DDBJ databases">
        <authorList>
            <person name="Lanie J.A."/>
            <person name="Ng W.-L."/>
            <person name="Kazmierczak K.M."/>
            <person name="Andrzejewski T.M."/>
            <person name="Davidsen T.M."/>
            <person name="Wayne K.J."/>
            <person name="Tettelin H."/>
            <person name="Glass J.I."/>
            <person name="Rusch D."/>
            <person name="Podicherti R."/>
            <person name="Tsui H.-C.T."/>
            <person name="Winkler M.E."/>
        </authorList>
    </citation>
    <scope>NUCLEOTIDE SEQUENCE</scope>
</reference>
<dbReference type="Pfam" id="PF23552">
    <property type="entry name" value="ParB_C"/>
    <property type="match status" value="1"/>
</dbReference>
<dbReference type="InterPro" id="IPR057240">
    <property type="entry name" value="ParB_dimer_C"/>
</dbReference>
<dbReference type="EMBL" id="UINC01007681">
    <property type="protein sequence ID" value="SVA34570.1"/>
    <property type="molecule type" value="Genomic_DNA"/>
</dbReference>
<keyword evidence="3" id="KW-0238">DNA-binding</keyword>
<dbReference type="InterPro" id="IPR003115">
    <property type="entry name" value="ParB_N"/>
</dbReference>
<dbReference type="GO" id="GO:0003677">
    <property type="term" value="F:DNA binding"/>
    <property type="evidence" value="ECO:0007669"/>
    <property type="project" value="UniProtKB-KW"/>
</dbReference>
<organism evidence="5">
    <name type="scientific">marine metagenome</name>
    <dbReference type="NCBI Taxonomy" id="408172"/>
    <lineage>
        <taxon>unclassified sequences</taxon>
        <taxon>metagenomes</taxon>
        <taxon>ecological metagenomes</taxon>
    </lineage>
</organism>
<dbReference type="InterPro" id="IPR036086">
    <property type="entry name" value="ParB/Sulfiredoxin_sf"/>
</dbReference>
<sequence>MLIDEISPNHLQPRNYFDDKKLNDLMSSIKEHGVLQPVVVQKVDSGFELIVGERRWRASKKLGLKKIPAVIREVNDEQSLEIAIIENIHRQDLNPIEEAEAYARLSNEFALTQEMVAEKVGKSRAAVANILRLLKLSRNIKEDLISEKISMGHARALLGLEESKQMETLRNEIVKQDLTVRQTESRVNKLKKGVLDKPITQKVNKDIFTKDLEKDLARRLGTKVDILPKKNGGKLIVTYYSDDDLERIQMLMGNSKK</sequence>
<dbReference type="SUPFAM" id="SSF109709">
    <property type="entry name" value="KorB DNA-binding domain-like"/>
    <property type="match status" value="1"/>
</dbReference>
<dbReference type="PANTHER" id="PTHR33375:SF1">
    <property type="entry name" value="CHROMOSOME-PARTITIONING PROTEIN PARB-RELATED"/>
    <property type="match status" value="1"/>
</dbReference>
<evidence type="ECO:0000256" key="1">
    <source>
        <dbReference type="ARBA" id="ARBA00006295"/>
    </source>
</evidence>
<protein>
    <recommendedName>
        <fullName evidence="4">ParB-like N-terminal domain-containing protein</fullName>
    </recommendedName>
</protein>
<proteinExistence type="inferred from homology"/>
<dbReference type="PANTHER" id="PTHR33375">
    <property type="entry name" value="CHROMOSOME-PARTITIONING PROTEIN PARB-RELATED"/>
    <property type="match status" value="1"/>
</dbReference>
<dbReference type="GO" id="GO:0045881">
    <property type="term" value="P:positive regulation of sporulation resulting in formation of a cellular spore"/>
    <property type="evidence" value="ECO:0007669"/>
    <property type="project" value="TreeGrafter"/>
</dbReference>
<evidence type="ECO:0000259" key="4">
    <source>
        <dbReference type="SMART" id="SM00470"/>
    </source>
</evidence>
<name>A0A381V2H8_9ZZZZ</name>
<keyword evidence="2" id="KW-0159">Chromosome partition</keyword>
<accession>A0A381V2H8</accession>
<dbReference type="GO" id="GO:0005694">
    <property type="term" value="C:chromosome"/>
    <property type="evidence" value="ECO:0007669"/>
    <property type="project" value="TreeGrafter"/>
</dbReference>
<gene>
    <name evidence="5" type="ORF">METZ01_LOCUS87424</name>
</gene>
<dbReference type="InterPro" id="IPR004437">
    <property type="entry name" value="ParB/RepB/Spo0J"/>
</dbReference>
<evidence type="ECO:0000313" key="5">
    <source>
        <dbReference type="EMBL" id="SVA34570.1"/>
    </source>
</evidence>
<dbReference type="FunFam" id="1.10.10.2830:FF:000001">
    <property type="entry name" value="Chromosome partitioning protein ParB"/>
    <property type="match status" value="1"/>
</dbReference>
<dbReference type="Gene3D" id="3.90.1530.30">
    <property type="match status" value="1"/>
</dbReference>
<dbReference type="Gene3D" id="1.10.10.2830">
    <property type="match status" value="1"/>
</dbReference>
<evidence type="ECO:0000256" key="3">
    <source>
        <dbReference type="ARBA" id="ARBA00023125"/>
    </source>
</evidence>
<dbReference type="Pfam" id="PF02195">
    <property type="entry name" value="ParB_N"/>
    <property type="match status" value="1"/>
</dbReference>
<dbReference type="FunFam" id="3.90.1530.30:FF:000001">
    <property type="entry name" value="Chromosome partitioning protein ParB"/>
    <property type="match status" value="1"/>
</dbReference>
<dbReference type="GO" id="GO:0007059">
    <property type="term" value="P:chromosome segregation"/>
    <property type="evidence" value="ECO:0007669"/>
    <property type="project" value="UniProtKB-KW"/>
</dbReference>
<feature type="domain" description="ParB-like N-terminal" evidence="4">
    <location>
        <begin position="3"/>
        <end position="88"/>
    </location>
</feature>